<comment type="caution">
    <text evidence="9">The sequence shown here is derived from an EMBL/GenBank/DDBJ whole genome shotgun (WGS) entry which is preliminary data.</text>
</comment>
<keyword evidence="10" id="KW-1185">Reference proteome</keyword>
<name>A0A835HYQ7_9MAGN</name>
<dbReference type="Proteomes" id="UP000631114">
    <property type="component" value="Unassembled WGS sequence"/>
</dbReference>
<dbReference type="Gene3D" id="3.40.50.1110">
    <property type="entry name" value="SGNH hydrolase"/>
    <property type="match status" value="2"/>
</dbReference>
<evidence type="ECO:0000313" key="10">
    <source>
        <dbReference type="Proteomes" id="UP000631114"/>
    </source>
</evidence>
<keyword evidence="6" id="KW-0442">Lipid degradation</keyword>
<keyword evidence="8" id="KW-0472">Membrane</keyword>
<evidence type="ECO:0008006" key="11">
    <source>
        <dbReference type="Google" id="ProtNLM"/>
    </source>
</evidence>
<gene>
    <name evidence="9" type="ORF">IFM89_033398</name>
</gene>
<keyword evidence="8" id="KW-1133">Transmembrane helix</keyword>
<accession>A0A835HYQ7</accession>
<keyword evidence="3" id="KW-0964">Secreted</keyword>
<dbReference type="PANTHER" id="PTHR45650">
    <property type="entry name" value="GDSL-LIKE LIPASE/ACYLHYDROLASE-RELATED"/>
    <property type="match status" value="1"/>
</dbReference>
<sequence>MSSKSILKCVALVGIIFPAVYLCTHFLMYNTSEDISIDVYQTFITGSLYTRLCGPERRPYNEPSRTYEGRFTNGKTFVDFIAESLGLPSPPPYMGLSTKDKIKMKTGVNYASGSAGILTESGIALKLYTLGARKFLVFNIGKIGCVPTIVNSVTPKLSTPCVDDVNDMVLLYNNNLPNILRELESALIGSTFVHGDAYNTKQVSSESGQNPCCAVGVDGLCLPGQTPCQDRNAHQYWDGFHPTEVVNHQLASDCFNGSFSCVPINVLQLLQKH</sequence>
<feature type="transmembrane region" description="Helical" evidence="8">
    <location>
        <begin position="9"/>
        <end position="29"/>
    </location>
</feature>
<comment type="similarity">
    <text evidence="2">Belongs to the 'GDSL' lipolytic enzyme family.</text>
</comment>
<evidence type="ECO:0000256" key="6">
    <source>
        <dbReference type="ARBA" id="ARBA00022963"/>
    </source>
</evidence>
<dbReference type="InterPro" id="IPR051238">
    <property type="entry name" value="GDSL_esterase/lipase"/>
</dbReference>
<dbReference type="GO" id="GO:0016788">
    <property type="term" value="F:hydrolase activity, acting on ester bonds"/>
    <property type="evidence" value="ECO:0007669"/>
    <property type="project" value="InterPro"/>
</dbReference>
<keyword evidence="7" id="KW-0443">Lipid metabolism</keyword>
<dbReference type="AlphaFoldDB" id="A0A835HYQ7"/>
<dbReference type="InterPro" id="IPR036514">
    <property type="entry name" value="SGNH_hydro_sf"/>
</dbReference>
<keyword evidence="8" id="KW-0812">Transmembrane</keyword>
<evidence type="ECO:0000256" key="5">
    <source>
        <dbReference type="ARBA" id="ARBA00022801"/>
    </source>
</evidence>
<dbReference type="OrthoDB" id="1743759at2759"/>
<dbReference type="GO" id="GO:0016042">
    <property type="term" value="P:lipid catabolic process"/>
    <property type="evidence" value="ECO:0007669"/>
    <property type="project" value="UniProtKB-KW"/>
</dbReference>
<protein>
    <recommendedName>
        <fullName evidence="11">GDSL esterase/lipase</fullName>
    </recommendedName>
</protein>
<dbReference type="GO" id="GO:0005576">
    <property type="term" value="C:extracellular region"/>
    <property type="evidence" value="ECO:0007669"/>
    <property type="project" value="UniProtKB-SubCell"/>
</dbReference>
<organism evidence="9 10">
    <name type="scientific">Coptis chinensis</name>
    <dbReference type="NCBI Taxonomy" id="261450"/>
    <lineage>
        <taxon>Eukaryota</taxon>
        <taxon>Viridiplantae</taxon>
        <taxon>Streptophyta</taxon>
        <taxon>Embryophyta</taxon>
        <taxon>Tracheophyta</taxon>
        <taxon>Spermatophyta</taxon>
        <taxon>Magnoliopsida</taxon>
        <taxon>Ranunculales</taxon>
        <taxon>Ranunculaceae</taxon>
        <taxon>Coptidoideae</taxon>
        <taxon>Coptis</taxon>
    </lineage>
</organism>
<evidence type="ECO:0000256" key="8">
    <source>
        <dbReference type="SAM" id="Phobius"/>
    </source>
</evidence>
<dbReference type="EMBL" id="JADFTS010000005">
    <property type="protein sequence ID" value="KAF9607191.1"/>
    <property type="molecule type" value="Genomic_DNA"/>
</dbReference>
<evidence type="ECO:0000256" key="4">
    <source>
        <dbReference type="ARBA" id="ARBA00022729"/>
    </source>
</evidence>
<evidence type="ECO:0000256" key="7">
    <source>
        <dbReference type="ARBA" id="ARBA00023098"/>
    </source>
</evidence>
<evidence type="ECO:0000256" key="3">
    <source>
        <dbReference type="ARBA" id="ARBA00022525"/>
    </source>
</evidence>
<dbReference type="PANTHER" id="PTHR45650:SF43">
    <property type="entry name" value="GDSL ESTERASE_LIPASE 7-LIKE"/>
    <property type="match status" value="1"/>
</dbReference>
<evidence type="ECO:0000256" key="2">
    <source>
        <dbReference type="ARBA" id="ARBA00008668"/>
    </source>
</evidence>
<keyword evidence="4" id="KW-0732">Signal</keyword>
<comment type="subcellular location">
    <subcellularLocation>
        <location evidence="1">Secreted</location>
    </subcellularLocation>
</comment>
<proteinExistence type="inferred from homology"/>
<dbReference type="InterPro" id="IPR001087">
    <property type="entry name" value="GDSL"/>
</dbReference>
<reference evidence="9 10" key="1">
    <citation type="submission" date="2020-10" db="EMBL/GenBank/DDBJ databases">
        <title>The Coptis chinensis genome and diversification of protoberbering-type alkaloids.</title>
        <authorList>
            <person name="Wang B."/>
            <person name="Shu S."/>
            <person name="Song C."/>
            <person name="Liu Y."/>
        </authorList>
    </citation>
    <scope>NUCLEOTIDE SEQUENCE [LARGE SCALE GENOMIC DNA]</scope>
    <source>
        <strain evidence="9">HL-2020</strain>
        <tissue evidence="9">Leaf</tissue>
    </source>
</reference>
<evidence type="ECO:0000256" key="1">
    <source>
        <dbReference type="ARBA" id="ARBA00004613"/>
    </source>
</evidence>
<dbReference type="Pfam" id="PF00657">
    <property type="entry name" value="Lipase_GDSL"/>
    <property type="match status" value="1"/>
</dbReference>
<keyword evidence="5" id="KW-0378">Hydrolase</keyword>
<evidence type="ECO:0000313" key="9">
    <source>
        <dbReference type="EMBL" id="KAF9607191.1"/>
    </source>
</evidence>